<comment type="caution">
    <text evidence="1">The sequence shown here is derived from an EMBL/GenBank/DDBJ whole genome shotgun (WGS) entry which is preliminary data.</text>
</comment>
<reference evidence="1" key="1">
    <citation type="submission" date="2020-09" db="EMBL/GenBank/DDBJ databases">
        <title>De no assembly of potato wild relative species, Solanum commersonii.</title>
        <authorList>
            <person name="Cho K."/>
        </authorList>
    </citation>
    <scope>NUCLEOTIDE SEQUENCE</scope>
    <source>
        <strain evidence="1">LZ3.2</strain>
        <tissue evidence="1">Leaf</tissue>
    </source>
</reference>
<accession>A0A9J5VXK5</accession>
<keyword evidence="2" id="KW-1185">Reference proteome</keyword>
<organism evidence="1 2">
    <name type="scientific">Solanum commersonii</name>
    <name type="common">Commerson's wild potato</name>
    <name type="synonym">Commerson's nightshade</name>
    <dbReference type="NCBI Taxonomy" id="4109"/>
    <lineage>
        <taxon>Eukaryota</taxon>
        <taxon>Viridiplantae</taxon>
        <taxon>Streptophyta</taxon>
        <taxon>Embryophyta</taxon>
        <taxon>Tracheophyta</taxon>
        <taxon>Spermatophyta</taxon>
        <taxon>Magnoliopsida</taxon>
        <taxon>eudicotyledons</taxon>
        <taxon>Gunneridae</taxon>
        <taxon>Pentapetalae</taxon>
        <taxon>asterids</taxon>
        <taxon>lamiids</taxon>
        <taxon>Solanales</taxon>
        <taxon>Solanaceae</taxon>
        <taxon>Solanoideae</taxon>
        <taxon>Solaneae</taxon>
        <taxon>Solanum</taxon>
    </lineage>
</organism>
<dbReference type="EMBL" id="JACXVP010000362">
    <property type="protein sequence ID" value="KAG5567922.1"/>
    <property type="molecule type" value="Genomic_DNA"/>
</dbReference>
<evidence type="ECO:0000313" key="2">
    <source>
        <dbReference type="Proteomes" id="UP000824120"/>
    </source>
</evidence>
<name>A0A9J5VXK5_SOLCO</name>
<evidence type="ECO:0000313" key="1">
    <source>
        <dbReference type="EMBL" id="KAG5567922.1"/>
    </source>
</evidence>
<proteinExistence type="predicted"/>
<dbReference type="Proteomes" id="UP000824120">
    <property type="component" value="Unassembled WGS sequence"/>
</dbReference>
<sequence>MGRGNYKRAYQAGALIPRISSLPANILFLDFEAVKPAGIYLLFTLDHHNIWQNSTATFKRQKD</sequence>
<gene>
    <name evidence="1" type="ORF">H5410_065063</name>
</gene>
<protein>
    <submittedName>
        <fullName evidence="1">Uncharacterized protein</fullName>
    </submittedName>
</protein>
<dbReference type="AlphaFoldDB" id="A0A9J5VXK5"/>